<proteinExistence type="predicted"/>
<dbReference type="Gene3D" id="3.40.50.150">
    <property type="entry name" value="Vaccinia Virus protein VP39"/>
    <property type="match status" value="1"/>
</dbReference>
<evidence type="ECO:0000256" key="2">
    <source>
        <dbReference type="ARBA" id="ARBA00022603"/>
    </source>
</evidence>
<keyword evidence="6" id="KW-1185">Reference proteome</keyword>
<organism evidence="5 6">
    <name type="scientific">Planktothrix pseudagardhii</name>
    <dbReference type="NCBI Taxonomy" id="132604"/>
    <lineage>
        <taxon>Bacteria</taxon>
        <taxon>Bacillati</taxon>
        <taxon>Cyanobacteriota</taxon>
        <taxon>Cyanophyceae</taxon>
        <taxon>Oscillatoriophycideae</taxon>
        <taxon>Oscillatoriales</taxon>
        <taxon>Microcoleaceae</taxon>
        <taxon>Planktothrix</taxon>
    </lineage>
</organism>
<evidence type="ECO:0000313" key="6">
    <source>
        <dbReference type="Proteomes" id="UP001153719"/>
    </source>
</evidence>
<keyword evidence="1" id="KW-0597">Phosphoprotein</keyword>
<dbReference type="CDD" id="cd02440">
    <property type="entry name" value="AdoMet_MTases"/>
    <property type="match status" value="1"/>
</dbReference>
<keyword evidence="2 5" id="KW-0489">Methyltransferase</keyword>
<evidence type="ECO:0000256" key="1">
    <source>
        <dbReference type="ARBA" id="ARBA00022553"/>
    </source>
</evidence>
<evidence type="ECO:0000313" key="5">
    <source>
        <dbReference type="EMBL" id="CAD5959735.1"/>
    </source>
</evidence>
<dbReference type="PANTHER" id="PTHR32183">
    <property type="match status" value="1"/>
</dbReference>
<dbReference type="PROSITE" id="PS51585">
    <property type="entry name" value="SAM_MT_TPMT"/>
    <property type="match status" value="1"/>
</dbReference>
<name>A0A9W4D3I5_9CYAN</name>
<dbReference type="EMBL" id="LR882967">
    <property type="protein sequence ID" value="CAD5959735.1"/>
    <property type="molecule type" value="Genomic_DNA"/>
</dbReference>
<dbReference type="InterPro" id="IPR029063">
    <property type="entry name" value="SAM-dependent_MTases_sf"/>
</dbReference>
<accession>A0A9W4D3I5</accession>
<dbReference type="GO" id="GO:0018708">
    <property type="term" value="F:thiol S-methyltransferase activity"/>
    <property type="evidence" value="ECO:0007669"/>
    <property type="project" value="UniProtKB-EC"/>
</dbReference>
<dbReference type="Proteomes" id="UP001153719">
    <property type="component" value="Chromosome"/>
</dbReference>
<dbReference type="AlphaFoldDB" id="A0A9W4D3I5"/>
<dbReference type="GO" id="GO:0032259">
    <property type="term" value="P:methylation"/>
    <property type="evidence" value="ECO:0007669"/>
    <property type="project" value="UniProtKB-KW"/>
</dbReference>
<dbReference type="PANTHER" id="PTHR32183:SF6">
    <property type="entry name" value="CYSTEINE SULFINATE DESULFINASE_CYSTEINE DESULFURASE AND RELATED ENZYMES"/>
    <property type="match status" value="1"/>
</dbReference>
<dbReference type="RefSeq" id="WP_254174117.1">
    <property type="nucleotide sequence ID" value="NZ_LR882967.1"/>
</dbReference>
<sequence length="216" mass="24201">MILSVNEPNFWEEHYQQGTPGWDLGEPAPPFIDFLQSSHTLPPGKTAVLGCGRGYEALLFASYGFDVVGIDFAPSAIEEALKWQQLLIAQPSLLTGSGQDLPTSATFLQRDIFELSEEFSGQFDYVIEHTCFCAISPEKRGNYVQLVESILKPNGQLLGLFFTHSRPGGPPFGIIPGEIQQYFQEKFHILDLHPVTNSTSKRQGEEHWGQFRVKKK</sequence>
<dbReference type="SUPFAM" id="SSF53335">
    <property type="entry name" value="S-adenosyl-L-methionine-dependent methyltransferases"/>
    <property type="match status" value="1"/>
</dbReference>
<protein>
    <submittedName>
        <fullName evidence="5">Thiol methyltransferase 2</fullName>
        <ecNumber evidence="5">2.1.1.9</ecNumber>
    </submittedName>
</protein>
<dbReference type="Pfam" id="PF05724">
    <property type="entry name" value="TPMT"/>
    <property type="match status" value="1"/>
</dbReference>
<keyword evidence="4" id="KW-0949">S-adenosyl-L-methionine</keyword>
<keyword evidence="3 5" id="KW-0808">Transferase</keyword>
<reference evidence="5" key="1">
    <citation type="submission" date="2020-09" db="EMBL/GenBank/DDBJ databases">
        <authorList>
            <person name="Blom J."/>
        </authorList>
    </citation>
    <scope>NUCLEOTIDE SEQUENCE</scope>
    <source>
        <strain evidence="5">No.713</strain>
    </source>
</reference>
<dbReference type="EC" id="2.1.1.9" evidence="5"/>
<dbReference type="KEGG" id="ppsu:NO713_03119"/>
<dbReference type="InterPro" id="IPR008854">
    <property type="entry name" value="TPMT"/>
</dbReference>
<evidence type="ECO:0000256" key="3">
    <source>
        <dbReference type="ARBA" id="ARBA00022679"/>
    </source>
</evidence>
<gene>
    <name evidence="5" type="primary">HOL3</name>
    <name evidence="5" type="ORF">NO713_03119</name>
</gene>
<evidence type="ECO:0000256" key="4">
    <source>
        <dbReference type="ARBA" id="ARBA00022691"/>
    </source>
</evidence>